<reference evidence="5 6" key="1">
    <citation type="submission" date="2019-10" db="EMBL/GenBank/DDBJ databases">
        <title>Assembly and Annotation for the nematode Trichostrongylus colubriformis.</title>
        <authorList>
            <person name="Martin J."/>
        </authorList>
    </citation>
    <scope>NUCLEOTIDE SEQUENCE [LARGE SCALE GENOMIC DNA]</scope>
    <source>
        <strain evidence="5">G859</strain>
        <tissue evidence="5">Whole worm</tissue>
    </source>
</reference>
<dbReference type="PANTHER" id="PTHR24026:SF126">
    <property type="entry name" value="PROTOCADHERIN FAT 4"/>
    <property type="match status" value="1"/>
</dbReference>
<dbReference type="Pfam" id="PF00028">
    <property type="entry name" value="Cadherin"/>
    <property type="match status" value="2"/>
</dbReference>
<evidence type="ECO:0000313" key="5">
    <source>
        <dbReference type="EMBL" id="KAK5978452.1"/>
    </source>
</evidence>
<dbReference type="InterPro" id="IPR015919">
    <property type="entry name" value="Cadherin-like_sf"/>
</dbReference>
<dbReference type="EMBL" id="WIXE01009409">
    <property type="protein sequence ID" value="KAK5978452.1"/>
    <property type="molecule type" value="Genomic_DNA"/>
</dbReference>
<dbReference type="GO" id="GO:0005886">
    <property type="term" value="C:plasma membrane"/>
    <property type="evidence" value="ECO:0007669"/>
    <property type="project" value="UniProtKB-SubCell"/>
</dbReference>
<evidence type="ECO:0000256" key="3">
    <source>
        <dbReference type="PROSITE-ProRule" id="PRU00043"/>
    </source>
</evidence>
<dbReference type="CDD" id="cd11304">
    <property type="entry name" value="Cadherin_repeat"/>
    <property type="match status" value="2"/>
</dbReference>
<sequence>MRSGEVLQRLLATDADSGDNGRINYRILSGDDYGIFSVGSESGALMFNQWDDEQLARHTDGRWTLYVEAKDCGARPKATLLAVKVSIALQSWSGTAPFFVVPSYVVLVSENTPPESDVFTARATNRFGIPMRNVRYQLKDNDETFSIQPTNGSITLRRELDFETRASYKMSLSASDGNGRSAVVSLEFVVRPVDEFPPVFTHSSYTFQVRYINSWQVVLAYLCGRGSVDAVLHQAIYGFDFSIKPP</sequence>
<feature type="domain" description="Cadherin" evidence="4">
    <location>
        <begin position="100"/>
        <end position="200"/>
    </location>
</feature>
<evidence type="ECO:0000256" key="2">
    <source>
        <dbReference type="ARBA" id="ARBA00022989"/>
    </source>
</evidence>
<dbReference type="SMART" id="SM00112">
    <property type="entry name" value="CA"/>
    <property type="match status" value="2"/>
</dbReference>
<dbReference type="InterPro" id="IPR002126">
    <property type="entry name" value="Cadherin-like_dom"/>
</dbReference>
<evidence type="ECO:0000259" key="4">
    <source>
        <dbReference type="PROSITE" id="PS50268"/>
    </source>
</evidence>
<dbReference type="PRINTS" id="PR00205">
    <property type="entry name" value="CADHERIN"/>
</dbReference>
<dbReference type="Gene3D" id="2.60.40.60">
    <property type="entry name" value="Cadherins"/>
    <property type="match status" value="2"/>
</dbReference>
<proteinExistence type="predicted"/>
<dbReference type="GO" id="GO:0007156">
    <property type="term" value="P:homophilic cell adhesion via plasma membrane adhesion molecules"/>
    <property type="evidence" value="ECO:0007669"/>
    <property type="project" value="InterPro"/>
</dbReference>
<name>A0AAN8IQX6_TRICO</name>
<evidence type="ECO:0000313" key="6">
    <source>
        <dbReference type="Proteomes" id="UP001331761"/>
    </source>
</evidence>
<accession>A0AAN8IQX6</accession>
<keyword evidence="1" id="KW-0812">Transmembrane</keyword>
<gene>
    <name evidence="5" type="ORF">GCK32_017385</name>
</gene>
<dbReference type="GO" id="GO:0005509">
    <property type="term" value="F:calcium ion binding"/>
    <property type="evidence" value="ECO:0007669"/>
    <property type="project" value="UniProtKB-UniRule"/>
</dbReference>
<keyword evidence="2" id="KW-0472">Membrane</keyword>
<dbReference type="AlphaFoldDB" id="A0AAN8IQX6"/>
<protein>
    <recommendedName>
        <fullName evidence="4">Cadherin domain-containing protein</fullName>
    </recommendedName>
</protein>
<dbReference type="PROSITE" id="PS50268">
    <property type="entry name" value="CADHERIN_2"/>
    <property type="match status" value="2"/>
</dbReference>
<dbReference type="PANTHER" id="PTHR24026">
    <property type="entry name" value="FAT ATYPICAL CADHERIN-RELATED"/>
    <property type="match status" value="1"/>
</dbReference>
<evidence type="ECO:0000256" key="1">
    <source>
        <dbReference type="ARBA" id="ARBA00022692"/>
    </source>
</evidence>
<comment type="caution">
    <text evidence="5">The sequence shown here is derived from an EMBL/GenBank/DDBJ whole genome shotgun (WGS) entry which is preliminary data.</text>
</comment>
<organism evidence="5 6">
    <name type="scientific">Trichostrongylus colubriformis</name>
    <name type="common">Black scour worm</name>
    <dbReference type="NCBI Taxonomy" id="6319"/>
    <lineage>
        <taxon>Eukaryota</taxon>
        <taxon>Metazoa</taxon>
        <taxon>Ecdysozoa</taxon>
        <taxon>Nematoda</taxon>
        <taxon>Chromadorea</taxon>
        <taxon>Rhabditida</taxon>
        <taxon>Rhabditina</taxon>
        <taxon>Rhabditomorpha</taxon>
        <taxon>Strongyloidea</taxon>
        <taxon>Trichostrongylidae</taxon>
        <taxon>Trichostrongylus</taxon>
    </lineage>
</organism>
<keyword evidence="6" id="KW-1185">Reference proteome</keyword>
<dbReference type="Proteomes" id="UP001331761">
    <property type="component" value="Unassembled WGS sequence"/>
</dbReference>
<dbReference type="SUPFAM" id="SSF49313">
    <property type="entry name" value="Cadherin-like"/>
    <property type="match status" value="2"/>
</dbReference>
<keyword evidence="2" id="KW-1133">Transmembrane helix</keyword>
<feature type="domain" description="Cadherin" evidence="4">
    <location>
        <begin position="4"/>
        <end position="99"/>
    </location>
</feature>
<keyword evidence="3" id="KW-0106">Calcium</keyword>